<evidence type="ECO:0000259" key="7">
    <source>
        <dbReference type="Pfam" id="PF08340"/>
    </source>
</evidence>
<dbReference type="InterPro" id="IPR013551">
    <property type="entry name" value="YicC-like_C"/>
</dbReference>
<evidence type="ECO:0000256" key="2">
    <source>
        <dbReference type="ARBA" id="ARBA00022722"/>
    </source>
</evidence>
<feature type="domain" description="Endoribonuclease YicC-like C-terminal" evidence="7">
    <location>
        <begin position="176"/>
        <end position="301"/>
    </location>
</feature>
<dbReference type="EMBL" id="CP009238">
    <property type="protein sequence ID" value="AIL32607.1"/>
    <property type="molecule type" value="Genomic_DNA"/>
</dbReference>
<dbReference type="InterPro" id="IPR005229">
    <property type="entry name" value="YicC/YloC-like"/>
</dbReference>
<keyword evidence="4" id="KW-0378">Hydrolase</keyword>
<dbReference type="InterPro" id="IPR013527">
    <property type="entry name" value="YicC-like_N"/>
</dbReference>
<dbReference type="Pfam" id="PF03755">
    <property type="entry name" value="YicC-like_N"/>
    <property type="match status" value="1"/>
</dbReference>
<dbReference type="HOGENOM" id="CLU_076609_2_0_4"/>
<sequence>MIHSMTAFANGTAQSNFGTLNIDLRSVNSRYLDLNIRLPEELNGLEAMIREKIASHLKRGKVEIKLNYQRRIDAVSYQLKDETLALFQALYQQALNKIPNTAPPSLNEMLNWQTQQKLPSETDEQWIALFNEAFEHAIQNFNANRLREGQRLATALFDYLEQMSQIITFLKSQLPDLLAQQKERMTQRLTETLNSVIALENLSQISGQELSLRINQEINIFSIRNDVAEEITRLESHIIEAKNILKNGSDSSGKRLDFLCQEMNRESNTLGSKSFSLEQTKASMDLKLFIDKIREQVQNIE</sequence>
<proteinExistence type="inferred from homology"/>
<name>A0A077DGK1_9BURK</name>
<keyword evidence="3" id="KW-0255">Endonuclease</keyword>
<dbReference type="KEGG" id="bpsi:IX83_04155"/>
<dbReference type="STRING" id="1072685.IX83_04155"/>
<evidence type="ECO:0000256" key="5">
    <source>
        <dbReference type="ARBA" id="ARBA00035648"/>
    </source>
</evidence>
<dbReference type="GO" id="GO:0016787">
    <property type="term" value="F:hydrolase activity"/>
    <property type="evidence" value="ECO:0007669"/>
    <property type="project" value="UniProtKB-KW"/>
</dbReference>
<dbReference type="AlphaFoldDB" id="A0A077DGK1"/>
<evidence type="ECO:0000256" key="4">
    <source>
        <dbReference type="ARBA" id="ARBA00022801"/>
    </source>
</evidence>
<dbReference type="NCBIfam" id="TIGR00255">
    <property type="entry name" value="YicC/YloC family endoribonuclease"/>
    <property type="match status" value="1"/>
</dbReference>
<dbReference type="OrthoDB" id="9771229at2"/>
<dbReference type="PANTHER" id="PTHR30636">
    <property type="entry name" value="UPF0701 PROTEIN YICC"/>
    <property type="match status" value="1"/>
</dbReference>
<dbReference type="RefSeq" id="WP_038499489.1">
    <property type="nucleotide sequence ID" value="NZ_AFWK01000113.1"/>
</dbReference>
<comment type="cofactor">
    <cofactor evidence="1">
        <name>a divalent metal cation</name>
        <dbReference type="ChEBI" id="CHEBI:60240"/>
    </cofactor>
</comment>
<evidence type="ECO:0000256" key="3">
    <source>
        <dbReference type="ARBA" id="ARBA00022759"/>
    </source>
</evidence>
<protein>
    <recommendedName>
        <fullName evidence="10">YicC family protein</fullName>
    </recommendedName>
</protein>
<evidence type="ECO:0000259" key="6">
    <source>
        <dbReference type="Pfam" id="PF03755"/>
    </source>
</evidence>
<comment type="similarity">
    <text evidence="5">Belongs to the YicC/YloC family.</text>
</comment>
<gene>
    <name evidence="8" type="ORF">IX83_04155</name>
</gene>
<dbReference type="PANTHER" id="PTHR30636:SF3">
    <property type="entry name" value="UPF0701 PROTEIN YICC"/>
    <property type="match status" value="1"/>
</dbReference>
<dbReference type="Proteomes" id="UP000028945">
    <property type="component" value="Chromosome"/>
</dbReference>
<dbReference type="Pfam" id="PF08340">
    <property type="entry name" value="YicC-like_C"/>
    <property type="match status" value="1"/>
</dbReference>
<evidence type="ECO:0000313" key="9">
    <source>
        <dbReference type="Proteomes" id="UP000028945"/>
    </source>
</evidence>
<dbReference type="GO" id="GO:0004521">
    <property type="term" value="F:RNA endonuclease activity"/>
    <property type="evidence" value="ECO:0007669"/>
    <property type="project" value="InterPro"/>
</dbReference>
<keyword evidence="2" id="KW-0540">Nuclease</keyword>
<reference evidence="8 9" key="1">
    <citation type="journal article" date="2014" name="BMC Genomics">
        <title>A genomic perspective on a new bacterial genus and species from the Alcaligenaceae family, Basilea psittacipulmonis.</title>
        <authorList>
            <person name="Whiteson K.L."/>
            <person name="Hernandez D."/>
            <person name="Lazarevic V."/>
            <person name="Gaia N."/>
            <person name="Farinelli L."/>
            <person name="Francois P."/>
            <person name="Pilo P."/>
            <person name="Frey J."/>
            <person name="Schrenzel J."/>
        </authorList>
    </citation>
    <scope>NUCLEOTIDE SEQUENCE [LARGE SCALE GENOMIC DNA]</scope>
    <source>
        <strain evidence="8 9">DSM 24701</strain>
    </source>
</reference>
<evidence type="ECO:0000256" key="1">
    <source>
        <dbReference type="ARBA" id="ARBA00001968"/>
    </source>
</evidence>
<evidence type="ECO:0000313" key="8">
    <source>
        <dbReference type="EMBL" id="AIL32607.1"/>
    </source>
</evidence>
<feature type="domain" description="Endoribonuclease YicC-like N-terminal" evidence="6">
    <location>
        <begin position="2"/>
        <end position="153"/>
    </location>
</feature>
<keyword evidence="9" id="KW-1185">Reference proteome</keyword>
<dbReference type="eggNOG" id="COG1561">
    <property type="taxonomic scope" value="Bacteria"/>
</dbReference>
<accession>A0A077DGK1</accession>
<organism evidence="8 9">
    <name type="scientific">Basilea psittacipulmonis DSM 24701</name>
    <dbReference type="NCBI Taxonomy" id="1072685"/>
    <lineage>
        <taxon>Bacteria</taxon>
        <taxon>Pseudomonadati</taxon>
        <taxon>Pseudomonadota</taxon>
        <taxon>Betaproteobacteria</taxon>
        <taxon>Burkholderiales</taxon>
        <taxon>Alcaligenaceae</taxon>
        <taxon>Basilea</taxon>
    </lineage>
</organism>
<evidence type="ECO:0008006" key="10">
    <source>
        <dbReference type="Google" id="ProtNLM"/>
    </source>
</evidence>